<evidence type="ECO:0000313" key="2">
    <source>
        <dbReference type="Proteomes" id="UP000327493"/>
    </source>
</evidence>
<evidence type="ECO:0000313" key="1">
    <source>
        <dbReference type="EMBL" id="KAA8585780.1"/>
    </source>
</evidence>
<dbReference type="Proteomes" id="UP000327493">
    <property type="component" value="Chromosome 15"/>
</dbReference>
<sequence>MCHTASLQDTLERNQALKSQTCCHWLAPAPTGRPPARSSPTLLTRGLTWPRAAISQTRSRSCRSTPRTGRWRRGHHYMARWRPAQTISLLPYRGE</sequence>
<dbReference type="AlphaFoldDB" id="A0A5J5CYU2"/>
<reference evidence="1 2" key="1">
    <citation type="submission" date="2019-08" db="EMBL/GenBank/DDBJ databases">
        <title>A chromosome-level genome assembly, high-density linkage maps, and genome scans reveal the genomic architecture of hybrid incompatibilities underlying speciation via character displacement in darters (Percidae: Etheostominae).</title>
        <authorList>
            <person name="Moran R.L."/>
            <person name="Catchen J.M."/>
            <person name="Fuller R.C."/>
        </authorList>
    </citation>
    <scope>NUCLEOTIDE SEQUENCE [LARGE SCALE GENOMIC DNA]</scope>
    <source>
        <strain evidence="1">EspeVRDwgs_2016</strain>
        <tissue evidence="1">Muscle</tissue>
    </source>
</reference>
<name>A0A5J5CYU2_9PERO</name>
<dbReference type="EMBL" id="VOFY01000015">
    <property type="protein sequence ID" value="KAA8585780.1"/>
    <property type="molecule type" value="Genomic_DNA"/>
</dbReference>
<protein>
    <submittedName>
        <fullName evidence="1">Uncharacterized protein</fullName>
    </submittedName>
</protein>
<gene>
    <name evidence="1" type="ORF">FQN60_004474</name>
</gene>
<accession>A0A5J5CYU2</accession>
<proteinExistence type="predicted"/>
<organism evidence="1 2">
    <name type="scientific">Etheostoma spectabile</name>
    <name type="common">orangethroat darter</name>
    <dbReference type="NCBI Taxonomy" id="54343"/>
    <lineage>
        <taxon>Eukaryota</taxon>
        <taxon>Metazoa</taxon>
        <taxon>Chordata</taxon>
        <taxon>Craniata</taxon>
        <taxon>Vertebrata</taxon>
        <taxon>Euteleostomi</taxon>
        <taxon>Actinopterygii</taxon>
        <taxon>Neopterygii</taxon>
        <taxon>Teleostei</taxon>
        <taxon>Neoteleostei</taxon>
        <taxon>Acanthomorphata</taxon>
        <taxon>Eupercaria</taxon>
        <taxon>Perciformes</taxon>
        <taxon>Percoidei</taxon>
        <taxon>Percidae</taxon>
        <taxon>Etheostomatinae</taxon>
        <taxon>Etheostoma</taxon>
    </lineage>
</organism>
<comment type="caution">
    <text evidence="1">The sequence shown here is derived from an EMBL/GenBank/DDBJ whole genome shotgun (WGS) entry which is preliminary data.</text>
</comment>
<keyword evidence="2" id="KW-1185">Reference proteome</keyword>